<accession>A0ABQ9IYH9</accession>
<evidence type="ECO:0000313" key="4">
    <source>
        <dbReference type="Proteomes" id="UP001162164"/>
    </source>
</evidence>
<keyword evidence="4" id="KW-1185">Reference proteome</keyword>
<proteinExistence type="predicted"/>
<dbReference type="Pfam" id="PF13772">
    <property type="entry name" value="AIG2_2"/>
    <property type="match status" value="1"/>
</dbReference>
<sequence length="157" mass="18023">MRMGGKFLYFAYGSNLLKQRIHINNPSAVRAGIAKLKDYQLDFVTYSKRWRGASATIVPKKGSHVWRALWEIDMTDMDNLDKRVHDNIYIPLMLEAEKFCWGQAEMSDIPEDRQPSAVYLNTILKGAIESGLPKDYQEFLKRIPHNGYVGDVDIGEI</sequence>
<name>A0ABQ9IYH9_9CUCU</name>
<evidence type="ECO:0000256" key="2">
    <source>
        <dbReference type="ARBA" id="ARBA00023239"/>
    </source>
</evidence>
<gene>
    <name evidence="3" type="ORF">NQ317_002638</name>
</gene>
<dbReference type="InterPro" id="IPR017939">
    <property type="entry name" value="G-Glutamylcylcotransferase"/>
</dbReference>
<dbReference type="CDD" id="cd06661">
    <property type="entry name" value="GGCT_like"/>
    <property type="match status" value="1"/>
</dbReference>
<dbReference type="InterPro" id="IPR013024">
    <property type="entry name" value="GGCT-like"/>
</dbReference>
<dbReference type="Proteomes" id="UP001162164">
    <property type="component" value="Unassembled WGS sequence"/>
</dbReference>
<protein>
    <recommendedName>
        <fullName evidence="1">gamma-glutamylcyclotransferase</fullName>
        <ecNumber evidence="1">4.3.2.9</ecNumber>
    </recommendedName>
</protein>
<comment type="caution">
    <text evidence="3">The sequence shown here is derived from an EMBL/GenBank/DDBJ whole genome shotgun (WGS) entry which is preliminary data.</text>
</comment>
<dbReference type="EMBL" id="JAPWTJ010001837">
    <property type="protein sequence ID" value="KAJ8969240.1"/>
    <property type="molecule type" value="Genomic_DNA"/>
</dbReference>
<reference evidence="3" key="1">
    <citation type="journal article" date="2023" name="Insect Mol. Biol.">
        <title>Genome sequencing provides insights into the evolution of gene families encoding plant cell wall-degrading enzymes in longhorned beetles.</title>
        <authorList>
            <person name="Shin N.R."/>
            <person name="Okamura Y."/>
            <person name="Kirsch R."/>
            <person name="Pauchet Y."/>
        </authorList>
    </citation>
    <scope>NUCLEOTIDE SEQUENCE</scope>
    <source>
        <strain evidence="3">MMC_N1</strain>
    </source>
</reference>
<dbReference type="EC" id="4.3.2.9" evidence="1"/>
<organism evidence="3 4">
    <name type="scientific">Molorchus minor</name>
    <dbReference type="NCBI Taxonomy" id="1323400"/>
    <lineage>
        <taxon>Eukaryota</taxon>
        <taxon>Metazoa</taxon>
        <taxon>Ecdysozoa</taxon>
        <taxon>Arthropoda</taxon>
        <taxon>Hexapoda</taxon>
        <taxon>Insecta</taxon>
        <taxon>Pterygota</taxon>
        <taxon>Neoptera</taxon>
        <taxon>Endopterygota</taxon>
        <taxon>Coleoptera</taxon>
        <taxon>Polyphaga</taxon>
        <taxon>Cucujiformia</taxon>
        <taxon>Chrysomeloidea</taxon>
        <taxon>Cerambycidae</taxon>
        <taxon>Lamiinae</taxon>
        <taxon>Monochamini</taxon>
        <taxon>Molorchus</taxon>
    </lineage>
</organism>
<dbReference type="Gene3D" id="3.10.490.10">
    <property type="entry name" value="Gamma-glutamyl cyclotransferase-like"/>
    <property type="match status" value="1"/>
</dbReference>
<dbReference type="InterPro" id="IPR036568">
    <property type="entry name" value="GGCT-like_sf"/>
</dbReference>
<dbReference type="PANTHER" id="PTHR12935">
    <property type="entry name" value="GAMMA-GLUTAMYLCYCLOTRANSFERASE"/>
    <property type="match status" value="1"/>
</dbReference>
<evidence type="ECO:0000256" key="1">
    <source>
        <dbReference type="ARBA" id="ARBA00012346"/>
    </source>
</evidence>
<dbReference type="SUPFAM" id="SSF110857">
    <property type="entry name" value="Gamma-glutamyl cyclotransferase-like"/>
    <property type="match status" value="1"/>
</dbReference>
<keyword evidence="2" id="KW-0456">Lyase</keyword>
<dbReference type="PANTHER" id="PTHR12935:SF0">
    <property type="entry name" value="GAMMA-GLUTAMYLCYCLOTRANSFERASE"/>
    <property type="match status" value="1"/>
</dbReference>
<evidence type="ECO:0000313" key="3">
    <source>
        <dbReference type="EMBL" id="KAJ8969240.1"/>
    </source>
</evidence>